<dbReference type="PANTHER" id="PTHR42684">
    <property type="entry name" value="ADENOSYLMETHIONINE-8-AMINO-7-OXONONANOATE AMINOTRANSFERASE"/>
    <property type="match status" value="1"/>
</dbReference>
<accession>A0AAD4QJ43</accession>
<protein>
    <submittedName>
        <fullName evidence="3">Onanonoxo-7-onima-8-eninoihtemlysoneda</fullName>
    </submittedName>
</protein>
<reference evidence="3" key="1">
    <citation type="journal article" date="2022" name="New Phytol.">
        <title>Evolutionary transition to the ectomycorrhizal habit in the genomes of a hyperdiverse lineage of mushroom-forming fungi.</title>
        <authorList>
            <person name="Looney B."/>
            <person name="Miyauchi S."/>
            <person name="Morin E."/>
            <person name="Drula E."/>
            <person name="Courty P.E."/>
            <person name="Kohler A."/>
            <person name="Kuo A."/>
            <person name="LaButti K."/>
            <person name="Pangilinan J."/>
            <person name="Lipzen A."/>
            <person name="Riley R."/>
            <person name="Andreopoulos W."/>
            <person name="He G."/>
            <person name="Johnson J."/>
            <person name="Nolan M."/>
            <person name="Tritt A."/>
            <person name="Barry K.W."/>
            <person name="Grigoriev I.V."/>
            <person name="Nagy L.G."/>
            <person name="Hibbett D."/>
            <person name="Henrissat B."/>
            <person name="Matheny P.B."/>
            <person name="Labbe J."/>
            <person name="Martin F.M."/>
        </authorList>
    </citation>
    <scope>NUCLEOTIDE SEQUENCE</scope>
    <source>
        <strain evidence="3">BPL690</strain>
    </source>
</reference>
<dbReference type="Pfam" id="PF00202">
    <property type="entry name" value="Aminotran_3"/>
    <property type="match status" value="1"/>
</dbReference>
<comment type="caution">
    <text evidence="3">The sequence shown here is derived from an EMBL/GenBank/DDBJ whole genome shotgun (WGS) entry which is preliminary data.</text>
</comment>
<evidence type="ECO:0000313" key="3">
    <source>
        <dbReference type="EMBL" id="KAI0297260.1"/>
    </source>
</evidence>
<evidence type="ECO:0000256" key="1">
    <source>
        <dbReference type="ARBA" id="ARBA00022576"/>
    </source>
</evidence>
<dbReference type="SUPFAM" id="SSF52540">
    <property type="entry name" value="P-loop containing nucleoside triphosphate hydrolases"/>
    <property type="match status" value="1"/>
</dbReference>
<dbReference type="Pfam" id="PF13500">
    <property type="entry name" value="AAA_26"/>
    <property type="match status" value="1"/>
</dbReference>
<dbReference type="GO" id="GO:0004015">
    <property type="term" value="F:adenosylmethionine-8-amino-7-oxononanoate transaminase activity"/>
    <property type="evidence" value="ECO:0007669"/>
    <property type="project" value="TreeGrafter"/>
</dbReference>
<dbReference type="SUPFAM" id="SSF53383">
    <property type="entry name" value="PLP-dependent transferases"/>
    <property type="match status" value="1"/>
</dbReference>
<dbReference type="InterPro" id="IPR005814">
    <property type="entry name" value="Aminotrans_3"/>
</dbReference>
<dbReference type="GO" id="GO:0005739">
    <property type="term" value="C:mitochondrion"/>
    <property type="evidence" value="ECO:0007669"/>
    <property type="project" value="TreeGrafter"/>
</dbReference>
<dbReference type="InterPro" id="IPR027417">
    <property type="entry name" value="P-loop_NTPase"/>
</dbReference>
<dbReference type="Proteomes" id="UP001203297">
    <property type="component" value="Unassembled WGS sequence"/>
</dbReference>
<dbReference type="AlphaFoldDB" id="A0AAD4QJ43"/>
<dbReference type="EMBL" id="WTXG01000039">
    <property type="protein sequence ID" value="KAI0297260.1"/>
    <property type="molecule type" value="Genomic_DNA"/>
</dbReference>
<keyword evidence="4" id="KW-1185">Reference proteome</keyword>
<proteinExistence type="predicted"/>
<dbReference type="GO" id="GO:0009102">
    <property type="term" value="P:biotin biosynthetic process"/>
    <property type="evidence" value="ECO:0007669"/>
    <property type="project" value="TreeGrafter"/>
</dbReference>
<evidence type="ECO:0000313" key="4">
    <source>
        <dbReference type="Proteomes" id="UP001203297"/>
    </source>
</evidence>
<sequence length="668" mass="73535">MSLLFKNLRVHQVFGANTDVGKTILTSALVRASAAKKNQVFYLKPVSTGPLQDADDEHVKRYAGPHRALVNAHCLYRFDEPRKEGARNVVVPTDDAFITSVASYIRKCASDPVTERSHMYVETAGGVHSPTLSGTTQLDSYRPLFLPTILVGDSRLGGISSTISAYESLSLRGYIVDSVLLFQDEYYRNWEYLEPYFAERGVKVSTVDPPPPREADPGRNFIVTEEYYNKITSEHNTGGLLNVIELLDERHEGRIKELHSMPQRTLNTVWWPFVQHGLIKHEGDPSSPSAASSVSLLESQFDGSASWWTQTLGHAHPALTLAAARAAGRYGHVMYPQATYAPALRLAERLVHEGPGKGWASRAFISDNGSTGMEIALKMALRVASKKFGFAPQEQKKLGVLGLKGSYHGDTIGAMDACEEGVYSCEWHEAKGYWFEPPSIGIKNGRAFIEVPSAIAPERVEGQPLSWIYNVSARLGTSLATAYRKHIDMALRKWRIMVPLFTGLWRLGLRSAAPLLGAYPDVSVYAKILTGGMAPLAVTLASDDVFRAFEGTSKTEALLHGHSYTAYAIGCEIANETLDQLEGLARGDSWKAAQVAWKAERGEKEMEKETVVDGDRAVWSLWSPQFVDALSKLGIIDQVMSLGTVLAFKVTDNDAGALFRFASPFFVL</sequence>
<gene>
    <name evidence="3" type="ORF">B0F90DRAFT_1740600</name>
</gene>
<keyword evidence="1" id="KW-0032">Aminotransferase</keyword>
<dbReference type="Gene3D" id="3.40.640.10">
    <property type="entry name" value="Type I PLP-dependent aspartate aminotransferase-like (Major domain)"/>
    <property type="match status" value="2"/>
</dbReference>
<name>A0AAD4QJ43_9AGAM</name>
<organism evidence="3 4">
    <name type="scientific">Multifurca ochricompacta</name>
    <dbReference type="NCBI Taxonomy" id="376703"/>
    <lineage>
        <taxon>Eukaryota</taxon>
        <taxon>Fungi</taxon>
        <taxon>Dikarya</taxon>
        <taxon>Basidiomycota</taxon>
        <taxon>Agaricomycotina</taxon>
        <taxon>Agaricomycetes</taxon>
        <taxon>Russulales</taxon>
        <taxon>Russulaceae</taxon>
        <taxon>Multifurca</taxon>
    </lineage>
</organism>
<dbReference type="GO" id="GO:0030170">
    <property type="term" value="F:pyridoxal phosphate binding"/>
    <property type="evidence" value="ECO:0007669"/>
    <property type="project" value="InterPro"/>
</dbReference>
<keyword evidence="2" id="KW-0808">Transferase</keyword>
<dbReference type="GO" id="GO:0004141">
    <property type="term" value="F:dethiobiotin synthase activity"/>
    <property type="evidence" value="ECO:0007669"/>
    <property type="project" value="TreeGrafter"/>
</dbReference>
<dbReference type="CDD" id="cd03109">
    <property type="entry name" value="DTBS"/>
    <property type="match status" value="1"/>
</dbReference>
<dbReference type="InterPro" id="IPR015424">
    <property type="entry name" value="PyrdxlP-dep_Trfase"/>
</dbReference>
<evidence type="ECO:0000256" key="2">
    <source>
        <dbReference type="ARBA" id="ARBA00022679"/>
    </source>
</evidence>
<dbReference type="InterPro" id="IPR015421">
    <property type="entry name" value="PyrdxlP-dep_Trfase_major"/>
</dbReference>
<dbReference type="PANTHER" id="PTHR42684:SF3">
    <property type="entry name" value="ADENOSYLMETHIONINE-8-AMINO-7-OXONONANOATE AMINOTRANSFERASE"/>
    <property type="match status" value="1"/>
</dbReference>
<dbReference type="Gene3D" id="3.40.50.300">
    <property type="entry name" value="P-loop containing nucleotide triphosphate hydrolases"/>
    <property type="match status" value="1"/>
</dbReference>